<feature type="compositionally biased region" description="Polar residues" evidence="1">
    <location>
        <begin position="90"/>
        <end position="104"/>
    </location>
</feature>
<feature type="compositionally biased region" description="Basic residues" evidence="1">
    <location>
        <begin position="21"/>
        <end position="34"/>
    </location>
</feature>
<dbReference type="AlphaFoldDB" id="A0AAV7P642"/>
<dbReference type="Proteomes" id="UP001066276">
    <property type="component" value="Chromosome 7"/>
</dbReference>
<feature type="compositionally biased region" description="Polar residues" evidence="1">
    <location>
        <begin position="113"/>
        <end position="126"/>
    </location>
</feature>
<evidence type="ECO:0000313" key="3">
    <source>
        <dbReference type="Proteomes" id="UP001066276"/>
    </source>
</evidence>
<gene>
    <name evidence="2" type="ORF">NDU88_000821</name>
</gene>
<comment type="caution">
    <text evidence="2">The sequence shown here is derived from an EMBL/GenBank/DDBJ whole genome shotgun (WGS) entry which is preliminary data.</text>
</comment>
<feature type="region of interest" description="Disordered" evidence="1">
    <location>
        <begin position="1"/>
        <end position="214"/>
    </location>
</feature>
<proteinExistence type="predicted"/>
<evidence type="ECO:0000256" key="1">
    <source>
        <dbReference type="SAM" id="MobiDB-lite"/>
    </source>
</evidence>
<organism evidence="2 3">
    <name type="scientific">Pleurodeles waltl</name>
    <name type="common">Iberian ribbed newt</name>
    <dbReference type="NCBI Taxonomy" id="8319"/>
    <lineage>
        <taxon>Eukaryota</taxon>
        <taxon>Metazoa</taxon>
        <taxon>Chordata</taxon>
        <taxon>Craniata</taxon>
        <taxon>Vertebrata</taxon>
        <taxon>Euteleostomi</taxon>
        <taxon>Amphibia</taxon>
        <taxon>Batrachia</taxon>
        <taxon>Caudata</taxon>
        <taxon>Salamandroidea</taxon>
        <taxon>Salamandridae</taxon>
        <taxon>Pleurodelinae</taxon>
        <taxon>Pleurodeles</taxon>
    </lineage>
</organism>
<sequence length="214" mass="22880">MVRYTKGYGGGKPPSPPLSFRPHRRGNVGRKRKGGGVQEGPNNQLGTVRGPLFERRDPPVRKAGPPRTATAPPFPRSDRTSALPGEVAARQSSVVAEPTRTCSGSAPGRLKATPNSGSRRSAQQKGPSRRRDVGQLYSASGKPRGAFSPRQPSHAVTLGDPRSKKHFGGSPRPPRTACRNTPIAETDTQSRSTGRSERGQQNRKAGPPWNAAKN</sequence>
<dbReference type="EMBL" id="JANPWB010000011">
    <property type="protein sequence ID" value="KAJ1122329.1"/>
    <property type="molecule type" value="Genomic_DNA"/>
</dbReference>
<accession>A0AAV7P642</accession>
<keyword evidence="3" id="KW-1185">Reference proteome</keyword>
<name>A0AAV7P642_PLEWA</name>
<protein>
    <submittedName>
        <fullName evidence="2">Uncharacterized protein</fullName>
    </submittedName>
</protein>
<evidence type="ECO:0000313" key="2">
    <source>
        <dbReference type="EMBL" id="KAJ1122329.1"/>
    </source>
</evidence>
<reference evidence="2" key="1">
    <citation type="journal article" date="2022" name="bioRxiv">
        <title>Sequencing and chromosome-scale assembly of the giantPleurodeles waltlgenome.</title>
        <authorList>
            <person name="Brown T."/>
            <person name="Elewa A."/>
            <person name="Iarovenko S."/>
            <person name="Subramanian E."/>
            <person name="Araus A.J."/>
            <person name="Petzold A."/>
            <person name="Susuki M."/>
            <person name="Suzuki K.-i.T."/>
            <person name="Hayashi T."/>
            <person name="Toyoda A."/>
            <person name="Oliveira C."/>
            <person name="Osipova E."/>
            <person name="Leigh N.D."/>
            <person name="Simon A."/>
            <person name="Yun M.H."/>
        </authorList>
    </citation>
    <scope>NUCLEOTIDE SEQUENCE</scope>
    <source>
        <strain evidence="2">20211129_DDA</strain>
        <tissue evidence="2">Liver</tissue>
    </source>
</reference>